<name>A0A2Z6TDG4_9LACO</name>
<organism evidence="2 3">
    <name type="scientific">Lactobacillus rodentium</name>
    <dbReference type="NCBI Taxonomy" id="947835"/>
    <lineage>
        <taxon>Bacteria</taxon>
        <taxon>Bacillati</taxon>
        <taxon>Bacillota</taxon>
        <taxon>Bacilli</taxon>
        <taxon>Lactobacillales</taxon>
        <taxon>Lactobacillaceae</taxon>
        <taxon>Lactobacillus</taxon>
    </lineage>
</organism>
<dbReference type="SUPFAM" id="SSF51735">
    <property type="entry name" value="NAD(P)-binding Rossmann-fold domains"/>
    <property type="match status" value="1"/>
</dbReference>
<dbReference type="EMBL" id="BFBY01000005">
    <property type="protein sequence ID" value="GBG04955.1"/>
    <property type="molecule type" value="Genomic_DNA"/>
</dbReference>
<dbReference type="Proteomes" id="UP000257317">
    <property type="component" value="Unassembled WGS sequence"/>
</dbReference>
<evidence type="ECO:0000313" key="3">
    <source>
        <dbReference type="Proteomes" id="UP000257317"/>
    </source>
</evidence>
<evidence type="ECO:0000313" key="2">
    <source>
        <dbReference type="EMBL" id="GBG04955.1"/>
    </source>
</evidence>
<dbReference type="PANTHER" id="PTHR43355">
    <property type="entry name" value="FLAVIN REDUCTASE (NADPH)"/>
    <property type="match status" value="1"/>
</dbReference>
<proteinExistence type="predicted"/>
<dbReference type="AlphaFoldDB" id="A0A2Z6TDG4"/>
<dbReference type="Pfam" id="PF13460">
    <property type="entry name" value="NAD_binding_10"/>
    <property type="match status" value="1"/>
</dbReference>
<dbReference type="InterPro" id="IPR051606">
    <property type="entry name" value="Polyketide_Oxido-like"/>
</dbReference>
<dbReference type="OrthoDB" id="9785372at2"/>
<dbReference type="RefSeq" id="WP_117118292.1">
    <property type="nucleotide sequence ID" value="NZ_BFBY01000005.1"/>
</dbReference>
<dbReference type="Gene3D" id="3.40.50.720">
    <property type="entry name" value="NAD(P)-binding Rossmann-like Domain"/>
    <property type="match status" value="1"/>
</dbReference>
<dbReference type="GO" id="GO:0016646">
    <property type="term" value="F:oxidoreductase activity, acting on the CH-NH group of donors, NAD or NADP as acceptor"/>
    <property type="evidence" value="ECO:0007669"/>
    <property type="project" value="TreeGrafter"/>
</dbReference>
<dbReference type="InterPro" id="IPR036291">
    <property type="entry name" value="NAD(P)-bd_dom_sf"/>
</dbReference>
<gene>
    <name evidence="2" type="ORF">LrDSM24759_08690</name>
</gene>
<comment type="caution">
    <text evidence="2">The sequence shown here is derived from an EMBL/GenBank/DDBJ whole genome shotgun (WGS) entry which is preliminary data.</text>
</comment>
<feature type="domain" description="NAD(P)-binding" evidence="1">
    <location>
        <begin position="8"/>
        <end position="204"/>
    </location>
</feature>
<protein>
    <submittedName>
        <fullName evidence="2">NADH-flavin reductase</fullName>
    </submittedName>
</protein>
<accession>A0A2Z6TDG4</accession>
<dbReference type="InterPro" id="IPR016040">
    <property type="entry name" value="NAD(P)-bd_dom"/>
</dbReference>
<dbReference type="PANTHER" id="PTHR43355:SF2">
    <property type="entry name" value="FLAVIN REDUCTASE (NADPH)"/>
    <property type="match status" value="1"/>
</dbReference>
<reference evidence="3" key="1">
    <citation type="submission" date="2018-03" db="EMBL/GenBank/DDBJ databases">
        <title>New taxa in the Lactobacillus gasseri group.</title>
        <authorList>
            <person name="Tanizawa Y."/>
            <person name="Tohno M."/>
            <person name="Endo A."/>
            <person name="Arita M."/>
        </authorList>
    </citation>
    <scope>NUCLEOTIDE SEQUENCE [LARGE SCALE GENOMIC DNA]</scope>
    <source>
        <strain evidence="3">DSM 24759</strain>
    </source>
</reference>
<sequence length="216" mass="23672">MIKVGIIGASGMAGSAIYKFAVPQKDLKVTGIIRNEEKAKKVLGDNANLLIGDVLTMDDALLKNFDVIVDAFAPAPEKANEQITLAKKLINLSKDDNKRIIFILGAGSLHTGDDEHLVVKDIEKMAGNEAWVNIPRQQLKELEYLRGVNDVDWLGISPAMMFEAGPEAAEYALGGDELLYNDKGESKVTSGTMARLVVNEILHPQHHQERITIIDK</sequence>
<evidence type="ECO:0000259" key="1">
    <source>
        <dbReference type="Pfam" id="PF13460"/>
    </source>
</evidence>
<keyword evidence="3" id="KW-1185">Reference proteome</keyword>